<evidence type="ECO:0000256" key="15">
    <source>
        <dbReference type="ARBA" id="ARBA00023136"/>
    </source>
</evidence>
<name>A0AAC9P9B2_9PROT</name>
<dbReference type="SUPFAM" id="SSF81343">
    <property type="entry name" value="Fumarate reductase respiratory complex transmembrane subunits"/>
    <property type="match status" value="1"/>
</dbReference>
<reference evidence="18" key="1">
    <citation type="submission" date="2016-11" db="EMBL/GenBank/DDBJ databases">
        <title>Comparative genomic and phenotypic analysis of Granulibacter bethesdensis clinical isolates from patients with chronic granulomatous disease.</title>
        <authorList>
            <person name="Zarember K.A."/>
            <person name="Porcella S.F."/>
            <person name="Chu J."/>
            <person name="Ding L."/>
            <person name="Dahlstrom E."/>
            <person name="Barbian K."/>
            <person name="Martens C."/>
            <person name="Sykora L."/>
            <person name="Kramer S."/>
            <person name="Pettinato A.M."/>
            <person name="Hong H."/>
            <person name="Wald G."/>
            <person name="Berg L.J."/>
            <person name="Rogge L.S."/>
            <person name="Greenberg D.E."/>
            <person name="Falcone E.L."/>
            <person name="Neves J.F."/>
            <person name="Simoes M.J."/>
            <person name="Casal M."/>
            <person name="Rodriguez-Lopez F.C."/>
            <person name="Zelazny A."/>
            <person name="Gallin J.I."/>
            <person name="Holland S.M."/>
        </authorList>
    </citation>
    <scope>NUCLEOTIDE SEQUENCE [LARGE SCALE GENOMIC DNA]</scope>
    <source>
        <strain evidence="18">NIH9.1</strain>
    </source>
</reference>
<sequence length="132" mass="14454">MAQSSPRIRVMRSHLGRARGLGSAKHGLAHWWAERVTSVALVPLTIWFIFAALHLTGHSRAEVAQWVGHPVHAVLLLSLVLATFHHVQLGLQVIIEDYVHTEYVKIASLLAARAACFLLGLACAVSILKLTL</sequence>
<comment type="function">
    <text evidence="2">Membrane-anchoring subunit of succinate dehydrogenase (SDH).</text>
</comment>
<evidence type="ECO:0000256" key="8">
    <source>
        <dbReference type="ARBA" id="ARBA00022532"/>
    </source>
</evidence>
<comment type="subunit">
    <text evidence="5">Part of an enzyme complex containing four subunits: a flavoprotein, an iron-sulfur protein, plus two membrane-anchoring proteins, SdhC and SdhD.</text>
</comment>
<protein>
    <recommendedName>
        <fullName evidence="6">Succinate dehydrogenase hydrophobic membrane anchor subunit</fullName>
    </recommendedName>
</protein>
<dbReference type="GO" id="GO:0020037">
    <property type="term" value="F:heme binding"/>
    <property type="evidence" value="ECO:0007669"/>
    <property type="project" value="InterPro"/>
</dbReference>
<evidence type="ECO:0000256" key="11">
    <source>
        <dbReference type="ARBA" id="ARBA00022723"/>
    </source>
</evidence>
<evidence type="ECO:0000313" key="18">
    <source>
        <dbReference type="Proteomes" id="UP000182373"/>
    </source>
</evidence>
<keyword evidence="8" id="KW-0816">Tricarboxylic acid cycle</keyword>
<dbReference type="Pfam" id="PF01127">
    <property type="entry name" value="Sdh_cyt"/>
    <property type="match status" value="1"/>
</dbReference>
<dbReference type="NCBIfam" id="TIGR02968">
    <property type="entry name" value="succ_dehyd_anc"/>
    <property type="match status" value="1"/>
</dbReference>
<keyword evidence="13 16" id="KW-1133">Transmembrane helix</keyword>
<keyword evidence="15 16" id="KW-0472">Membrane</keyword>
<organism evidence="17 18">
    <name type="scientific">Granulibacter bethesdensis</name>
    <dbReference type="NCBI Taxonomy" id="364410"/>
    <lineage>
        <taxon>Bacteria</taxon>
        <taxon>Pseudomonadati</taxon>
        <taxon>Pseudomonadota</taxon>
        <taxon>Alphaproteobacteria</taxon>
        <taxon>Acetobacterales</taxon>
        <taxon>Acetobacteraceae</taxon>
        <taxon>Granulibacter</taxon>
    </lineage>
</organism>
<evidence type="ECO:0000256" key="2">
    <source>
        <dbReference type="ARBA" id="ARBA00004050"/>
    </source>
</evidence>
<evidence type="ECO:0000256" key="6">
    <source>
        <dbReference type="ARBA" id="ARBA00019425"/>
    </source>
</evidence>
<evidence type="ECO:0000256" key="7">
    <source>
        <dbReference type="ARBA" id="ARBA00022448"/>
    </source>
</evidence>
<proteinExistence type="predicted"/>
<evidence type="ECO:0000256" key="5">
    <source>
        <dbReference type="ARBA" id="ARBA00011558"/>
    </source>
</evidence>
<dbReference type="InterPro" id="IPR000701">
    <property type="entry name" value="SuccDH_FuR_B_TM-su"/>
</dbReference>
<dbReference type="InterPro" id="IPR034804">
    <property type="entry name" value="SQR/QFR_C/D"/>
</dbReference>
<keyword evidence="7" id="KW-0813">Transport</keyword>
<dbReference type="InterPro" id="IPR014312">
    <property type="entry name" value="Succ_DH_anchor"/>
</dbReference>
<comment type="cofactor">
    <cofactor evidence="1">
        <name>heme</name>
        <dbReference type="ChEBI" id="CHEBI:30413"/>
    </cofactor>
</comment>
<dbReference type="Gene3D" id="1.20.1300.10">
    <property type="entry name" value="Fumarate reductase/succinate dehydrogenase, transmembrane subunit"/>
    <property type="match status" value="1"/>
</dbReference>
<keyword evidence="9" id="KW-0349">Heme</keyword>
<dbReference type="RefSeq" id="WP_072573188.1">
    <property type="nucleotide sequence ID" value="NZ_CP018191.1"/>
</dbReference>
<comment type="subcellular location">
    <subcellularLocation>
        <location evidence="3">Membrane</location>
        <topology evidence="3">Multi-pass membrane protein</topology>
    </subcellularLocation>
</comment>
<evidence type="ECO:0000256" key="1">
    <source>
        <dbReference type="ARBA" id="ARBA00001971"/>
    </source>
</evidence>
<dbReference type="Proteomes" id="UP000182373">
    <property type="component" value="Chromosome"/>
</dbReference>
<evidence type="ECO:0000256" key="13">
    <source>
        <dbReference type="ARBA" id="ARBA00022989"/>
    </source>
</evidence>
<feature type="transmembrane region" description="Helical" evidence="16">
    <location>
        <begin position="106"/>
        <end position="128"/>
    </location>
</feature>
<accession>A0AAC9P9B2</accession>
<evidence type="ECO:0000256" key="16">
    <source>
        <dbReference type="SAM" id="Phobius"/>
    </source>
</evidence>
<keyword evidence="10 16" id="KW-0812">Transmembrane</keyword>
<evidence type="ECO:0000256" key="12">
    <source>
        <dbReference type="ARBA" id="ARBA00022982"/>
    </source>
</evidence>
<keyword evidence="12" id="KW-0249">Electron transport</keyword>
<keyword evidence="14" id="KW-0408">Iron</keyword>
<feature type="transmembrane region" description="Helical" evidence="16">
    <location>
        <begin position="67"/>
        <end position="86"/>
    </location>
</feature>
<dbReference type="GO" id="GO:0046872">
    <property type="term" value="F:metal ion binding"/>
    <property type="evidence" value="ECO:0007669"/>
    <property type="project" value="UniProtKB-KW"/>
</dbReference>
<evidence type="ECO:0000256" key="9">
    <source>
        <dbReference type="ARBA" id="ARBA00022617"/>
    </source>
</evidence>
<evidence type="ECO:0000256" key="14">
    <source>
        <dbReference type="ARBA" id="ARBA00023004"/>
    </source>
</evidence>
<evidence type="ECO:0000256" key="4">
    <source>
        <dbReference type="ARBA" id="ARBA00005163"/>
    </source>
</evidence>
<evidence type="ECO:0000313" key="17">
    <source>
        <dbReference type="EMBL" id="APH55398.1"/>
    </source>
</evidence>
<dbReference type="GO" id="GO:0016020">
    <property type="term" value="C:membrane"/>
    <property type="evidence" value="ECO:0007669"/>
    <property type="project" value="UniProtKB-SubCell"/>
</dbReference>
<evidence type="ECO:0000256" key="10">
    <source>
        <dbReference type="ARBA" id="ARBA00022692"/>
    </source>
</evidence>
<dbReference type="CDD" id="cd03495">
    <property type="entry name" value="SQR_TypeC_SdhD_like"/>
    <property type="match status" value="1"/>
</dbReference>
<feature type="transmembrane region" description="Helical" evidence="16">
    <location>
        <begin position="36"/>
        <end position="55"/>
    </location>
</feature>
<comment type="pathway">
    <text evidence="4">Carbohydrate metabolism; tricarboxylic acid cycle.</text>
</comment>
<keyword evidence="11" id="KW-0479">Metal-binding</keyword>
<gene>
    <name evidence="17" type="ORF">GbCGDNIH9_2079</name>
</gene>
<dbReference type="EMBL" id="CP018191">
    <property type="protein sequence ID" value="APH55398.1"/>
    <property type="molecule type" value="Genomic_DNA"/>
</dbReference>
<evidence type="ECO:0000256" key="3">
    <source>
        <dbReference type="ARBA" id="ARBA00004141"/>
    </source>
</evidence>
<dbReference type="AlphaFoldDB" id="A0AAC9P9B2"/>
<dbReference type="GO" id="GO:0006099">
    <property type="term" value="P:tricarboxylic acid cycle"/>
    <property type="evidence" value="ECO:0007669"/>
    <property type="project" value="UniProtKB-KW"/>
</dbReference>